<proteinExistence type="predicted"/>
<sequence length="76" mass="8439">MDGLDIAWQQGLTPLIVKSDSLEARQLLARLWTVGLQHIPRTANMAADIMAKSLKDAFVGLQFLEESTDMIQLTVL</sequence>
<dbReference type="CDD" id="cd06222">
    <property type="entry name" value="RNase_H_like"/>
    <property type="match status" value="1"/>
</dbReference>
<evidence type="ECO:0000313" key="1">
    <source>
        <dbReference type="EMBL" id="KAH1080943.1"/>
    </source>
</evidence>
<dbReference type="InterPro" id="IPR044730">
    <property type="entry name" value="RNase_H-like_dom_plant"/>
</dbReference>
<protein>
    <recommendedName>
        <fullName evidence="3">RNase H type-1 domain-containing protein</fullName>
    </recommendedName>
</protein>
<evidence type="ECO:0008006" key="3">
    <source>
        <dbReference type="Google" id="ProtNLM"/>
    </source>
</evidence>
<dbReference type="EMBL" id="JAIQCV010000007">
    <property type="protein sequence ID" value="KAH1080943.1"/>
    <property type="molecule type" value="Genomic_DNA"/>
</dbReference>
<comment type="caution">
    <text evidence="1">The sequence shown here is derived from an EMBL/GenBank/DDBJ whole genome shotgun (WGS) entry which is preliminary data.</text>
</comment>
<keyword evidence="2" id="KW-1185">Reference proteome</keyword>
<name>A0A9D3VCX5_9ROSI</name>
<dbReference type="AlphaFoldDB" id="A0A9D3VCX5"/>
<organism evidence="1 2">
    <name type="scientific">Gossypium stocksii</name>
    <dbReference type="NCBI Taxonomy" id="47602"/>
    <lineage>
        <taxon>Eukaryota</taxon>
        <taxon>Viridiplantae</taxon>
        <taxon>Streptophyta</taxon>
        <taxon>Embryophyta</taxon>
        <taxon>Tracheophyta</taxon>
        <taxon>Spermatophyta</taxon>
        <taxon>Magnoliopsida</taxon>
        <taxon>eudicotyledons</taxon>
        <taxon>Gunneridae</taxon>
        <taxon>Pentapetalae</taxon>
        <taxon>rosids</taxon>
        <taxon>malvids</taxon>
        <taxon>Malvales</taxon>
        <taxon>Malvaceae</taxon>
        <taxon>Malvoideae</taxon>
        <taxon>Gossypium</taxon>
    </lineage>
</organism>
<gene>
    <name evidence="1" type="ORF">J1N35_020704</name>
</gene>
<reference evidence="1 2" key="1">
    <citation type="journal article" date="2021" name="Plant Biotechnol. J.">
        <title>Multi-omics assisted identification of the key and species-specific regulatory components of drought-tolerant mechanisms in Gossypium stocksii.</title>
        <authorList>
            <person name="Yu D."/>
            <person name="Ke L."/>
            <person name="Zhang D."/>
            <person name="Wu Y."/>
            <person name="Sun Y."/>
            <person name="Mei J."/>
            <person name="Sun J."/>
            <person name="Sun Y."/>
        </authorList>
    </citation>
    <scope>NUCLEOTIDE SEQUENCE [LARGE SCALE GENOMIC DNA]</scope>
    <source>
        <strain evidence="2">cv. E1</strain>
        <tissue evidence="1">Leaf</tissue>
    </source>
</reference>
<dbReference type="Proteomes" id="UP000828251">
    <property type="component" value="Unassembled WGS sequence"/>
</dbReference>
<accession>A0A9D3VCX5</accession>
<evidence type="ECO:0000313" key="2">
    <source>
        <dbReference type="Proteomes" id="UP000828251"/>
    </source>
</evidence>